<evidence type="ECO:0000313" key="3">
    <source>
        <dbReference type="Proteomes" id="UP001155163"/>
    </source>
</evidence>
<evidence type="ECO:0000256" key="1">
    <source>
        <dbReference type="SAM" id="Phobius"/>
    </source>
</evidence>
<evidence type="ECO:0008006" key="4">
    <source>
        <dbReference type="Google" id="ProtNLM"/>
    </source>
</evidence>
<gene>
    <name evidence="2" type="ORF">M1B35_04460</name>
</gene>
<name>A0ABT0JC32_9PSED</name>
<keyword evidence="1" id="KW-0472">Membrane</keyword>
<dbReference type="Proteomes" id="UP001155163">
    <property type="component" value="Unassembled WGS sequence"/>
</dbReference>
<comment type="caution">
    <text evidence="2">The sequence shown here is derived from an EMBL/GenBank/DDBJ whole genome shotgun (WGS) entry which is preliminary data.</text>
</comment>
<reference evidence="2 3" key="1">
    <citation type="journal article" date="2022" name="Int. J. Syst. Evol. Microbiol.">
        <title>Pseudomonas aegrilactucae sp. nov. and Pseudomonas morbosilactucae sp. nov., pathogens causing bacterial rot of lettuce in Japan.</title>
        <authorList>
            <person name="Sawada H."/>
            <person name="Fujikawa T."/>
            <person name="Satou M."/>
        </authorList>
    </citation>
    <scope>NUCLEOTIDE SEQUENCE [LARGE SCALE GENOMIC DNA]</scope>
    <source>
        <strain evidence="2 3">MAFF 302046</strain>
    </source>
</reference>
<keyword evidence="1" id="KW-1133">Transmembrane helix</keyword>
<reference evidence="2 3" key="2">
    <citation type="journal article" date="2023" name="Plant Pathol.">
        <title>Dismantling and reorganizing Pseudomonas marginalis sensu#lato.</title>
        <authorList>
            <person name="Sawada H."/>
            <person name="Fujikawa T."/>
            <person name="Satou M."/>
        </authorList>
    </citation>
    <scope>NUCLEOTIDE SEQUENCE [LARGE SCALE GENOMIC DNA]</scope>
    <source>
        <strain evidence="2 3">MAFF 302046</strain>
    </source>
</reference>
<keyword evidence="3" id="KW-1185">Reference proteome</keyword>
<protein>
    <recommendedName>
        <fullName evidence="4">EamA domain-containing protein</fullName>
    </recommendedName>
</protein>
<dbReference type="EMBL" id="JALQCX010000006">
    <property type="protein sequence ID" value="MCK9813422.1"/>
    <property type="molecule type" value="Genomic_DNA"/>
</dbReference>
<evidence type="ECO:0000313" key="2">
    <source>
        <dbReference type="EMBL" id="MCK9813422.1"/>
    </source>
</evidence>
<feature type="transmembrane region" description="Helical" evidence="1">
    <location>
        <begin position="7"/>
        <end position="27"/>
    </location>
</feature>
<accession>A0ABT0JC32</accession>
<sequence>MSTNRAVVELTLGGLMLSLSALAVAFANMGAGGVGFYRMLFASVLFYLTLKWRRVPVHLASLEPGATRRWPGCFWRWT</sequence>
<proteinExistence type="predicted"/>
<organism evidence="2 3">
    <name type="scientific">Pseudomonas morbosilactucae</name>
    <dbReference type="NCBI Taxonomy" id="2938197"/>
    <lineage>
        <taxon>Bacteria</taxon>
        <taxon>Pseudomonadati</taxon>
        <taxon>Pseudomonadota</taxon>
        <taxon>Gammaproteobacteria</taxon>
        <taxon>Pseudomonadales</taxon>
        <taxon>Pseudomonadaceae</taxon>
        <taxon>Pseudomonas</taxon>
    </lineage>
</organism>
<keyword evidence="1" id="KW-0812">Transmembrane</keyword>